<protein>
    <submittedName>
        <fullName evidence="3">CHAD domain containing protein</fullName>
    </submittedName>
</protein>
<dbReference type="KEGG" id="cfi:Celf_2385"/>
<gene>
    <name evidence="3" type="ordered locus">Celf_2385</name>
</gene>
<evidence type="ECO:0000259" key="2">
    <source>
        <dbReference type="PROSITE" id="PS51708"/>
    </source>
</evidence>
<feature type="region of interest" description="Disordered" evidence="1">
    <location>
        <begin position="66"/>
        <end position="97"/>
    </location>
</feature>
<dbReference type="Gene3D" id="1.40.20.10">
    <property type="entry name" value="CHAD domain"/>
    <property type="match status" value="1"/>
</dbReference>
<dbReference type="AlphaFoldDB" id="F4H3G7"/>
<dbReference type="InterPro" id="IPR007899">
    <property type="entry name" value="CHAD_dom"/>
</dbReference>
<reference evidence="3 4" key="1">
    <citation type="submission" date="2011-04" db="EMBL/GenBank/DDBJ databases">
        <title>Complete sequence of Cellulomonas fimi ATCC 484.</title>
        <authorList>
            <consortium name="US DOE Joint Genome Institute"/>
            <person name="Lucas S."/>
            <person name="Han J."/>
            <person name="Lapidus A."/>
            <person name="Cheng J.-F."/>
            <person name="Goodwin L."/>
            <person name="Pitluck S."/>
            <person name="Peters L."/>
            <person name="Chertkov O."/>
            <person name="Detter J.C."/>
            <person name="Han C."/>
            <person name="Tapia R."/>
            <person name="Land M."/>
            <person name="Hauser L."/>
            <person name="Kyrpides N."/>
            <person name="Ivanova N."/>
            <person name="Ovchinnikova G."/>
            <person name="Pagani I."/>
            <person name="Mead D."/>
            <person name="Brumm P."/>
            <person name="Woyke T."/>
        </authorList>
    </citation>
    <scope>NUCLEOTIDE SEQUENCE [LARGE SCALE GENOMIC DNA]</scope>
    <source>
        <strain evidence="4">ATCC 484 / DSM 20113 / JCM 1341 / NBRC 15513 / NCIMB 8980 / NCTC 7547</strain>
    </source>
</reference>
<dbReference type="InterPro" id="IPR033469">
    <property type="entry name" value="CYTH-like_dom_sf"/>
</dbReference>
<dbReference type="EMBL" id="CP002666">
    <property type="protein sequence ID" value="AEE46512.1"/>
    <property type="molecule type" value="Genomic_DNA"/>
</dbReference>
<organism evidence="3 4">
    <name type="scientific">Cellulomonas fimi (strain ATCC 484 / DSM 20113 / JCM 1341 / CCUG 24087 / LMG 16345 / NBRC 15513 / NCIMB 8980 / NCTC 7547 / NRS-133)</name>
    <dbReference type="NCBI Taxonomy" id="590998"/>
    <lineage>
        <taxon>Bacteria</taxon>
        <taxon>Bacillati</taxon>
        <taxon>Actinomycetota</taxon>
        <taxon>Actinomycetes</taxon>
        <taxon>Micrococcales</taxon>
        <taxon>Cellulomonadaceae</taxon>
        <taxon>Cellulomonas</taxon>
    </lineage>
</organism>
<dbReference type="eggNOG" id="COG5607">
    <property type="taxonomic scope" value="Bacteria"/>
</dbReference>
<evidence type="ECO:0000256" key="1">
    <source>
        <dbReference type="SAM" id="MobiDB-lite"/>
    </source>
</evidence>
<evidence type="ECO:0000313" key="4">
    <source>
        <dbReference type="Proteomes" id="UP000008460"/>
    </source>
</evidence>
<dbReference type="SMART" id="SM00880">
    <property type="entry name" value="CHAD"/>
    <property type="match status" value="1"/>
</dbReference>
<dbReference type="InterPro" id="IPR023577">
    <property type="entry name" value="CYTH_domain"/>
</dbReference>
<dbReference type="PANTHER" id="PTHR39339:SF1">
    <property type="entry name" value="CHAD DOMAIN-CONTAINING PROTEIN"/>
    <property type="match status" value="1"/>
</dbReference>
<dbReference type="HOGENOM" id="CLU_026984_1_0_11"/>
<dbReference type="PANTHER" id="PTHR39339">
    <property type="entry name" value="SLR1444 PROTEIN"/>
    <property type="match status" value="1"/>
</dbReference>
<feature type="domain" description="CHAD" evidence="2">
    <location>
        <begin position="211"/>
        <end position="493"/>
    </location>
</feature>
<dbReference type="SMART" id="SM01118">
    <property type="entry name" value="CYTH"/>
    <property type="match status" value="1"/>
</dbReference>
<dbReference type="CDD" id="cd07374">
    <property type="entry name" value="CYTH-like_Pase"/>
    <property type="match status" value="1"/>
</dbReference>
<keyword evidence="4" id="KW-1185">Reference proteome</keyword>
<dbReference type="InterPro" id="IPR038186">
    <property type="entry name" value="CHAD_dom_sf"/>
</dbReference>
<accession>F4H3G7</accession>
<dbReference type="PROSITE" id="PS51708">
    <property type="entry name" value="CHAD"/>
    <property type="match status" value="1"/>
</dbReference>
<dbReference type="Pfam" id="PF05235">
    <property type="entry name" value="CHAD"/>
    <property type="match status" value="1"/>
</dbReference>
<dbReference type="SUPFAM" id="SSF55154">
    <property type="entry name" value="CYTH-like phosphatases"/>
    <property type="match status" value="1"/>
</dbReference>
<dbReference type="Proteomes" id="UP000008460">
    <property type="component" value="Chromosome"/>
</dbReference>
<evidence type="ECO:0000313" key="3">
    <source>
        <dbReference type="EMBL" id="AEE46512.1"/>
    </source>
</evidence>
<dbReference type="STRING" id="590998.Celf_2385"/>
<proteinExistence type="predicted"/>
<dbReference type="Gene3D" id="2.40.320.10">
    <property type="entry name" value="Hypothetical Protein Pfu-838710-001"/>
    <property type="match status" value="1"/>
</dbReference>
<dbReference type="Pfam" id="PF01928">
    <property type="entry name" value="CYTH"/>
    <property type="match status" value="1"/>
</dbReference>
<name>F4H3G7_CELFA</name>
<dbReference type="eggNOG" id="COG3025">
    <property type="taxonomic scope" value="Bacteria"/>
</dbReference>
<sequence length="501" mass="53821">MAHREVETAFEVGPDVPLPDLSGVAGVARTQGPASARLVATYWDTPGRDLTRAGVSLRRRTGGDDAGWHLKVPAPARGPARLRTEHRRPGDASSPPADLVALVRGRVREQPLAPVVELVTDRSTTRLVADDGTVLAEVADDVVTVHPVGGDDTAVRTWREWEVEAVAGDEVLVEAVGAVLASAGGTVRAASKVRRALGDAVPDPPSTEPRDGSAGEAVRAALARHVARLLAADVGLRLGDDEAVHDARVAVRRLRAALAVYRPVVDRAVTDPVRDRLRHVGHVLGAARDAHVERAVLAERLDAEPVELVLGPVAARVAGDRSAAHAEALQEVAALLDDPEHLALLALLESWSVDLPRGPRAGEPAQVVVPRRARRAWRRLERLAASVPRGEGRDDAWHEVRKAARRARYASEVAQPVVGSPARRSARRARDLQDVLGDRNDTVVRRATLRRLGVEAHLDGENAFTYGRLHALEQCAAERADARAATVLQRAVARGHRRWAS</sequence>
<dbReference type="RefSeq" id="WP_013771538.1">
    <property type="nucleotide sequence ID" value="NC_015514.1"/>
</dbReference>